<dbReference type="Gene3D" id="3.90.215.10">
    <property type="entry name" value="Gamma Fibrinogen, chain A, domain 1"/>
    <property type="match status" value="1"/>
</dbReference>
<dbReference type="InterPro" id="IPR050373">
    <property type="entry name" value="Fibrinogen_C-term_domain"/>
</dbReference>
<dbReference type="InterPro" id="IPR002181">
    <property type="entry name" value="Fibrinogen_a/b/g_C_dom"/>
</dbReference>
<dbReference type="GO" id="GO:0005615">
    <property type="term" value="C:extracellular space"/>
    <property type="evidence" value="ECO:0007669"/>
    <property type="project" value="TreeGrafter"/>
</dbReference>
<evidence type="ECO:0000256" key="1">
    <source>
        <dbReference type="SAM" id="MobiDB-lite"/>
    </source>
</evidence>
<gene>
    <name evidence="4" type="ORF">O3P69_005759</name>
</gene>
<dbReference type="SUPFAM" id="SSF56496">
    <property type="entry name" value="Fibrinogen C-terminal domain-like"/>
    <property type="match status" value="1"/>
</dbReference>
<dbReference type="CDD" id="cd00087">
    <property type="entry name" value="FReD"/>
    <property type="match status" value="1"/>
</dbReference>
<feature type="signal peptide" evidence="2">
    <location>
        <begin position="1"/>
        <end position="16"/>
    </location>
</feature>
<comment type="caution">
    <text evidence="4">The sequence shown here is derived from an EMBL/GenBank/DDBJ whole genome shotgun (WGS) entry which is preliminary data.</text>
</comment>
<keyword evidence="2" id="KW-0732">Signal</keyword>
<dbReference type="AlphaFoldDB" id="A0AAW0U7Z7"/>
<reference evidence="4 5" key="1">
    <citation type="submission" date="2023-03" db="EMBL/GenBank/DDBJ databases">
        <title>High-quality genome of Scylla paramamosain provides insights in environmental adaptation.</title>
        <authorList>
            <person name="Zhang L."/>
        </authorList>
    </citation>
    <scope>NUCLEOTIDE SEQUENCE [LARGE SCALE GENOMIC DNA]</scope>
    <source>
        <strain evidence="4">LZ_2023a</strain>
        <tissue evidence="4">Muscle</tissue>
    </source>
</reference>
<evidence type="ECO:0000256" key="2">
    <source>
        <dbReference type="SAM" id="SignalP"/>
    </source>
</evidence>
<dbReference type="EMBL" id="JARAKH010000017">
    <property type="protein sequence ID" value="KAK8395866.1"/>
    <property type="molecule type" value="Genomic_DNA"/>
</dbReference>
<sequence>MKFLVLLTMGMAVAQASTTPPTVKENSCSGFKNDRSLLSSLLTVAGYSDTCVAALDSCRKGQEDSSHASLMEEAREVVQQVSAAVNKWESRPRHCKDLLDSGDSGSGLRQVYPYPGRPHHRVPVFCDHTVDGGGWTVFQRRTSDAVRQDFYRTWVEYQLGFGDLEGEFWLGLDLLHQLTSTTLQQLRIDLDDYEGGHRWAKYGFFHVGAPETKFRLSAGRYSGDAGDSLSGQSGVPFSTHDADNDKANDNCAQKYRGAFWYAACHRANLNGYQHVGNHTSFADGINWTRFQTTTTTTTFPSSLSDVTLSLSASLSLPQTSGVAGPSQPESLRCLPPHTATRRAHRAPLHRALRARSHCSEGVAYKVKLTWGRRHARHQHRRGSKPALLFLALDEVASGALMLPVRIVLLVRGVAAAYPASALRPQLPPLHRKEASTLQSCEDPAASDASAIRGTLAPLHNQPGLEWRVEGREAPRAQDTHHSALRHTPPRSPWSGALASNYL</sequence>
<keyword evidence="5" id="KW-1185">Reference proteome</keyword>
<dbReference type="PANTHER" id="PTHR19143:SF458">
    <property type="entry name" value="FIBRINOGEN C-TERMINAL DOMAIN-CONTAINING PROTEIN-RELATED"/>
    <property type="match status" value="1"/>
</dbReference>
<feature type="compositionally biased region" description="Basic and acidic residues" evidence="1">
    <location>
        <begin position="471"/>
        <end position="481"/>
    </location>
</feature>
<dbReference type="InterPro" id="IPR014716">
    <property type="entry name" value="Fibrinogen_a/b/g_C_1"/>
</dbReference>
<feature type="chain" id="PRO_5043620530" description="Fibrinogen C-terminal domain-containing protein" evidence="2">
    <location>
        <begin position="17"/>
        <end position="502"/>
    </location>
</feature>
<protein>
    <recommendedName>
        <fullName evidence="3">Fibrinogen C-terminal domain-containing protein</fullName>
    </recommendedName>
</protein>
<dbReference type="PANTHER" id="PTHR19143">
    <property type="entry name" value="FIBRINOGEN/TENASCIN/ANGIOPOEITIN"/>
    <property type="match status" value="1"/>
</dbReference>
<feature type="region of interest" description="Disordered" evidence="1">
    <location>
        <begin position="471"/>
        <end position="502"/>
    </location>
</feature>
<accession>A0AAW0U7Z7</accession>
<evidence type="ECO:0000313" key="4">
    <source>
        <dbReference type="EMBL" id="KAK8395866.1"/>
    </source>
</evidence>
<evidence type="ECO:0000259" key="3">
    <source>
        <dbReference type="PROSITE" id="PS51406"/>
    </source>
</evidence>
<dbReference type="PROSITE" id="PS51406">
    <property type="entry name" value="FIBRINOGEN_C_2"/>
    <property type="match status" value="1"/>
</dbReference>
<dbReference type="Pfam" id="PF00147">
    <property type="entry name" value="Fibrinogen_C"/>
    <property type="match status" value="1"/>
</dbReference>
<proteinExistence type="predicted"/>
<dbReference type="SMART" id="SM00186">
    <property type="entry name" value="FBG"/>
    <property type="match status" value="1"/>
</dbReference>
<dbReference type="Proteomes" id="UP001487740">
    <property type="component" value="Unassembled WGS sequence"/>
</dbReference>
<evidence type="ECO:0000313" key="5">
    <source>
        <dbReference type="Proteomes" id="UP001487740"/>
    </source>
</evidence>
<feature type="domain" description="Fibrinogen C-terminal" evidence="3">
    <location>
        <begin position="86"/>
        <end position="314"/>
    </location>
</feature>
<name>A0AAW0U7Z7_SCYPA</name>
<organism evidence="4 5">
    <name type="scientific">Scylla paramamosain</name>
    <name type="common">Mud crab</name>
    <dbReference type="NCBI Taxonomy" id="85552"/>
    <lineage>
        <taxon>Eukaryota</taxon>
        <taxon>Metazoa</taxon>
        <taxon>Ecdysozoa</taxon>
        <taxon>Arthropoda</taxon>
        <taxon>Crustacea</taxon>
        <taxon>Multicrustacea</taxon>
        <taxon>Malacostraca</taxon>
        <taxon>Eumalacostraca</taxon>
        <taxon>Eucarida</taxon>
        <taxon>Decapoda</taxon>
        <taxon>Pleocyemata</taxon>
        <taxon>Brachyura</taxon>
        <taxon>Eubrachyura</taxon>
        <taxon>Portunoidea</taxon>
        <taxon>Portunidae</taxon>
        <taxon>Portuninae</taxon>
        <taxon>Scylla</taxon>
    </lineage>
</organism>
<dbReference type="InterPro" id="IPR036056">
    <property type="entry name" value="Fibrinogen-like_C"/>
</dbReference>
<dbReference type="Gene3D" id="4.10.530.10">
    <property type="entry name" value="Gamma-fibrinogen Carboxyl Terminal Fragment, domain 2"/>
    <property type="match status" value="1"/>
</dbReference>